<protein>
    <submittedName>
        <fullName evidence="1">Uncharacterized protein</fullName>
    </submittedName>
</protein>
<dbReference type="Ensembl" id="ENSOSUT00000001126.1">
    <property type="protein sequence ID" value="ENSOSUP00000001106.1"/>
    <property type="gene ID" value="ENSOSUG00000000833.1"/>
</dbReference>
<evidence type="ECO:0000313" key="1">
    <source>
        <dbReference type="Ensembl" id="ENSOSUP00000001106.1"/>
    </source>
</evidence>
<reference evidence="1" key="2">
    <citation type="submission" date="2025-09" db="UniProtKB">
        <authorList>
            <consortium name="Ensembl"/>
        </authorList>
    </citation>
    <scope>IDENTIFICATION</scope>
</reference>
<keyword evidence="2" id="KW-1185">Reference proteome</keyword>
<reference evidence="1" key="1">
    <citation type="submission" date="2025-08" db="UniProtKB">
        <authorList>
            <consortium name="Ensembl"/>
        </authorList>
    </citation>
    <scope>IDENTIFICATION</scope>
</reference>
<organism evidence="1 2">
    <name type="scientific">Otus sunia</name>
    <name type="common">Oriental scops-owl</name>
    <dbReference type="NCBI Taxonomy" id="257818"/>
    <lineage>
        <taxon>Eukaryota</taxon>
        <taxon>Metazoa</taxon>
        <taxon>Chordata</taxon>
        <taxon>Craniata</taxon>
        <taxon>Vertebrata</taxon>
        <taxon>Euteleostomi</taxon>
        <taxon>Archelosauria</taxon>
        <taxon>Archosauria</taxon>
        <taxon>Dinosauria</taxon>
        <taxon>Saurischia</taxon>
        <taxon>Theropoda</taxon>
        <taxon>Coelurosauria</taxon>
        <taxon>Aves</taxon>
        <taxon>Neognathae</taxon>
        <taxon>Neoaves</taxon>
        <taxon>Telluraves</taxon>
        <taxon>Strigiformes</taxon>
        <taxon>Strigidae</taxon>
        <taxon>Otus</taxon>
    </lineage>
</organism>
<sequence>NHLQLTVSLCPLKLSHSWKPLPPPELREQPDQLRSVSTALNESDVLQKMAEEAAKKKPNAKPIKEGWEVSAWRQKRITPR</sequence>
<name>A0A8C8A802_9STRI</name>
<proteinExistence type="predicted"/>
<accession>A0A8C8A802</accession>
<dbReference type="AlphaFoldDB" id="A0A8C8A802"/>
<dbReference type="Proteomes" id="UP000694552">
    <property type="component" value="Unplaced"/>
</dbReference>
<evidence type="ECO:0000313" key="2">
    <source>
        <dbReference type="Proteomes" id="UP000694552"/>
    </source>
</evidence>